<dbReference type="RefSeq" id="WP_210760268.1">
    <property type="nucleotide sequence ID" value="NZ_CP060139.1"/>
</dbReference>
<dbReference type="Pfam" id="PF25967">
    <property type="entry name" value="RND-MFP_C"/>
    <property type="match status" value="1"/>
</dbReference>
<evidence type="ECO:0000259" key="3">
    <source>
        <dbReference type="Pfam" id="PF25876"/>
    </source>
</evidence>
<dbReference type="SUPFAM" id="SSF111369">
    <property type="entry name" value="HlyD-like secretion proteins"/>
    <property type="match status" value="1"/>
</dbReference>
<dbReference type="InterPro" id="IPR058624">
    <property type="entry name" value="MdtA-like_HH"/>
</dbReference>
<dbReference type="KEGG" id="chyd:H4K34_07845"/>
<dbReference type="NCBIfam" id="TIGR01730">
    <property type="entry name" value="RND_mfp"/>
    <property type="match status" value="1"/>
</dbReference>
<reference evidence="7 8" key="1">
    <citation type="submission" date="2020-08" db="EMBL/GenBank/DDBJ databases">
        <title>Croceimicrobium hydrocarbonivorans gen. nov., sp. nov., a novel marine bacterium isolated from a bacterial consortium that degrades polyethylene terephthalate.</title>
        <authorList>
            <person name="Liu R."/>
        </authorList>
    </citation>
    <scope>NUCLEOTIDE SEQUENCE [LARGE SCALE GENOMIC DNA]</scope>
    <source>
        <strain evidence="7 8">A20-9</strain>
    </source>
</reference>
<dbReference type="GO" id="GO:0005886">
    <property type="term" value="C:plasma membrane"/>
    <property type="evidence" value="ECO:0007669"/>
    <property type="project" value="TreeGrafter"/>
</dbReference>
<dbReference type="Gene3D" id="2.40.50.100">
    <property type="match status" value="1"/>
</dbReference>
<dbReference type="Gene3D" id="2.40.420.20">
    <property type="match status" value="1"/>
</dbReference>
<proteinExistence type="inferred from homology"/>
<evidence type="ECO:0000259" key="6">
    <source>
        <dbReference type="Pfam" id="PF25967"/>
    </source>
</evidence>
<comment type="subcellular location">
    <subcellularLocation>
        <location evidence="1">Cell envelope</location>
    </subcellularLocation>
</comment>
<feature type="domain" description="Multidrug resistance protein MdtA-like beta-barrel" evidence="5">
    <location>
        <begin position="188"/>
        <end position="268"/>
    </location>
</feature>
<dbReference type="EMBL" id="CP060139">
    <property type="protein sequence ID" value="QNR25743.1"/>
    <property type="molecule type" value="Genomic_DNA"/>
</dbReference>
<dbReference type="Pfam" id="PF25944">
    <property type="entry name" value="Beta-barrel_RND"/>
    <property type="match status" value="1"/>
</dbReference>
<evidence type="ECO:0000256" key="1">
    <source>
        <dbReference type="ARBA" id="ARBA00004196"/>
    </source>
</evidence>
<dbReference type="InterPro" id="IPR058626">
    <property type="entry name" value="MdtA-like_b-barrel"/>
</dbReference>
<organism evidence="7 8">
    <name type="scientific">Croceimicrobium hydrocarbonivorans</name>
    <dbReference type="NCBI Taxonomy" id="2761580"/>
    <lineage>
        <taxon>Bacteria</taxon>
        <taxon>Pseudomonadati</taxon>
        <taxon>Bacteroidota</taxon>
        <taxon>Flavobacteriia</taxon>
        <taxon>Flavobacteriales</taxon>
        <taxon>Owenweeksiaceae</taxon>
        <taxon>Croceimicrobium</taxon>
    </lineage>
</organism>
<dbReference type="PANTHER" id="PTHR30158:SF23">
    <property type="entry name" value="MULTIDRUG RESISTANCE PROTEIN MEXA"/>
    <property type="match status" value="1"/>
</dbReference>
<feature type="domain" description="Multidrug resistance protein MdtA-like C-terminal permuted SH3" evidence="6">
    <location>
        <begin position="274"/>
        <end position="333"/>
    </location>
</feature>
<evidence type="ECO:0000256" key="2">
    <source>
        <dbReference type="ARBA" id="ARBA00009477"/>
    </source>
</evidence>
<dbReference type="Gene3D" id="1.10.287.470">
    <property type="entry name" value="Helix hairpin bin"/>
    <property type="match status" value="1"/>
</dbReference>
<keyword evidence="8" id="KW-1185">Reference proteome</keyword>
<feature type="domain" description="Multidrug resistance protein MdtA-like barrel-sandwich hybrid" evidence="4">
    <location>
        <begin position="58"/>
        <end position="178"/>
    </location>
</feature>
<dbReference type="InterPro" id="IPR006143">
    <property type="entry name" value="RND_pump_MFP"/>
</dbReference>
<dbReference type="Gene3D" id="2.40.30.170">
    <property type="match status" value="1"/>
</dbReference>
<dbReference type="Pfam" id="PF25917">
    <property type="entry name" value="BSH_RND"/>
    <property type="match status" value="1"/>
</dbReference>
<evidence type="ECO:0000259" key="5">
    <source>
        <dbReference type="Pfam" id="PF25944"/>
    </source>
</evidence>
<dbReference type="InterPro" id="IPR058627">
    <property type="entry name" value="MdtA-like_C"/>
</dbReference>
<dbReference type="AlphaFoldDB" id="A0A7H0VJ45"/>
<gene>
    <name evidence="7" type="ORF">H4K34_07845</name>
</gene>
<evidence type="ECO:0000259" key="4">
    <source>
        <dbReference type="Pfam" id="PF25917"/>
    </source>
</evidence>
<evidence type="ECO:0000313" key="8">
    <source>
        <dbReference type="Proteomes" id="UP000516305"/>
    </source>
</evidence>
<comment type="similarity">
    <text evidence="2">Belongs to the membrane fusion protein (MFP) (TC 8.A.1) family.</text>
</comment>
<accession>A0A7H0VJ45</accession>
<dbReference type="GO" id="GO:0022857">
    <property type="term" value="F:transmembrane transporter activity"/>
    <property type="evidence" value="ECO:0007669"/>
    <property type="project" value="InterPro"/>
</dbReference>
<dbReference type="Pfam" id="PF25876">
    <property type="entry name" value="HH_MFP_RND"/>
    <property type="match status" value="1"/>
</dbReference>
<feature type="domain" description="Multidrug resistance protein MdtA-like alpha-helical hairpin" evidence="3">
    <location>
        <begin position="93"/>
        <end position="146"/>
    </location>
</feature>
<dbReference type="GO" id="GO:0046677">
    <property type="term" value="P:response to antibiotic"/>
    <property type="evidence" value="ECO:0007669"/>
    <property type="project" value="TreeGrafter"/>
</dbReference>
<dbReference type="PANTHER" id="PTHR30158">
    <property type="entry name" value="ACRA/E-RELATED COMPONENT OF DRUG EFFLUX TRANSPORTER"/>
    <property type="match status" value="1"/>
</dbReference>
<dbReference type="GO" id="GO:0030313">
    <property type="term" value="C:cell envelope"/>
    <property type="evidence" value="ECO:0007669"/>
    <property type="project" value="UniProtKB-SubCell"/>
</dbReference>
<name>A0A7H0VJ45_9FLAO</name>
<dbReference type="InterPro" id="IPR058625">
    <property type="entry name" value="MdtA-like_BSH"/>
</dbReference>
<evidence type="ECO:0000313" key="7">
    <source>
        <dbReference type="EMBL" id="QNR25743.1"/>
    </source>
</evidence>
<dbReference type="PROSITE" id="PS51257">
    <property type="entry name" value="PROKAR_LIPOPROTEIN"/>
    <property type="match status" value="1"/>
</dbReference>
<dbReference type="Proteomes" id="UP000516305">
    <property type="component" value="Chromosome"/>
</dbReference>
<protein>
    <submittedName>
        <fullName evidence="7">Efflux RND transporter periplasmic adaptor subunit</fullName>
    </submittedName>
</protein>
<sequence>MRRIIGFGILALSILSACESEHSENHHSETVFTATTALRVDTALSKEYVSQIHSIRHIELRALERGYLQHIYVDEGDQVKEGQLLFRIMPNIYKAELEKAKAEAELARIEYENTKSLADRDVVSSAELAMAKARYTKAKAELSLAETHMSFTEIKAPFGGIIDRFHVREGSLIDEGELLSTLSDNSEMWVYFNVPEAEYLDYQERLKEEHILPVQLRMANDRIFQHEGKVSAIEADFDNETGNIPFRATFANPSGLLRHGETGNIIMQDKLESALIIPQKATFEILDKHYVFVIDEEHVVHLRELKVAHELEDLYLISGGLLEGEHILLEGLRKVRNGDHINFELKDPKAVWKELKLYAE</sequence>